<evidence type="ECO:0000256" key="1">
    <source>
        <dbReference type="SAM" id="MobiDB-lite"/>
    </source>
</evidence>
<dbReference type="Proteomes" id="UP001215280">
    <property type="component" value="Unassembled WGS sequence"/>
</dbReference>
<sequence length="630" mass="68069">MDIGLLQLGSLQDDQLCEDFEQTNPPSNADDAMILVPTNSESKTSPILDEPSLTETTGNLIRTVPTDLTSGDQFDMLHTTSVFPCSSPVNEPTSSPTAHSSSPLPSSDIRSLLDQATSSPQSEHPSFQTNVSDPVYGPDNAARNVATSIPSSNSICSSPPSSSPESVFSSSPQVASDSSVHLEDLDFAADKSELDTRMPVDGTDLTPPTSSPWHSSFPMAPPVDDALNQDHLNGPPPSSSPCPSYPQSMEQQLSPETDAVANFGPGVEPCLVPQPVEQQPSLELDAIDSYPAVLLNPAELEPSETPPEIKDATLQTASIGPPSDPMSGGIQVPQTVVSEPVDIFAEGSGQNNDLQPSNKRKREEAKSNFEKGEELNEENQTTTQPPNPKRPTLASQKLQRRTLAKPFRSPAMKRPITPESAPPPPPKETTSIERSAIDPEAKKKHRTQRAAGQFKSPLSLAASASLPSSVRQTPTIQALEHKVQVLKRAVKVKKDGEEETLQGLVKKWTEAGREVAWEVWELVKDNDSGGGDDWGKDSCESGLGKRKLEDSWGWNEGSGGKKTKVEETERNWGWDVSPTTGNDDHSTEQRVETIDEEEKPRETLGTMLMRLGIAPATLGWNDDEGEFVDE</sequence>
<feature type="region of interest" description="Disordered" evidence="1">
    <location>
        <begin position="524"/>
        <end position="601"/>
    </location>
</feature>
<feature type="region of interest" description="Disordered" evidence="1">
    <location>
        <begin position="295"/>
        <end position="470"/>
    </location>
</feature>
<accession>A0AAD7K0G6</accession>
<feature type="compositionally biased region" description="Basic and acidic residues" evidence="1">
    <location>
        <begin position="361"/>
        <end position="374"/>
    </location>
</feature>
<organism evidence="2 3">
    <name type="scientific">Mycena maculata</name>
    <dbReference type="NCBI Taxonomy" id="230809"/>
    <lineage>
        <taxon>Eukaryota</taxon>
        <taxon>Fungi</taxon>
        <taxon>Dikarya</taxon>
        <taxon>Basidiomycota</taxon>
        <taxon>Agaricomycotina</taxon>
        <taxon>Agaricomycetes</taxon>
        <taxon>Agaricomycetidae</taxon>
        <taxon>Agaricales</taxon>
        <taxon>Marasmiineae</taxon>
        <taxon>Mycenaceae</taxon>
        <taxon>Mycena</taxon>
    </lineage>
</organism>
<dbReference type="AlphaFoldDB" id="A0AAD7K0G6"/>
<dbReference type="Gene3D" id="6.10.140.1020">
    <property type="match status" value="1"/>
</dbReference>
<feature type="compositionally biased region" description="Basic and acidic residues" evidence="1">
    <location>
        <begin position="524"/>
        <end position="539"/>
    </location>
</feature>
<feature type="compositionally biased region" description="Polar residues" evidence="1">
    <location>
        <begin position="114"/>
        <end position="132"/>
    </location>
</feature>
<gene>
    <name evidence="2" type="ORF">DFH07DRAFT_124765</name>
</gene>
<name>A0AAD7K0G6_9AGAR</name>
<protein>
    <submittedName>
        <fullName evidence="2">Uncharacterized protein</fullName>
    </submittedName>
</protein>
<feature type="compositionally biased region" description="Polar residues" evidence="1">
    <location>
        <begin position="348"/>
        <end position="357"/>
    </location>
</feature>
<comment type="caution">
    <text evidence="2">The sequence shown here is derived from an EMBL/GenBank/DDBJ whole genome shotgun (WGS) entry which is preliminary data.</text>
</comment>
<feature type="compositionally biased region" description="Basic and acidic residues" evidence="1">
    <location>
        <begin position="563"/>
        <end position="572"/>
    </location>
</feature>
<dbReference type="EMBL" id="JARJLG010000016">
    <property type="protein sequence ID" value="KAJ7774291.1"/>
    <property type="molecule type" value="Genomic_DNA"/>
</dbReference>
<feature type="compositionally biased region" description="Basic and acidic residues" evidence="1">
    <location>
        <begin position="180"/>
        <end position="198"/>
    </location>
</feature>
<feature type="compositionally biased region" description="Low complexity" evidence="1">
    <location>
        <begin position="456"/>
        <end position="469"/>
    </location>
</feature>
<evidence type="ECO:0000313" key="2">
    <source>
        <dbReference type="EMBL" id="KAJ7774291.1"/>
    </source>
</evidence>
<proteinExistence type="predicted"/>
<feature type="compositionally biased region" description="Low complexity" evidence="1">
    <location>
        <begin position="92"/>
        <end position="107"/>
    </location>
</feature>
<feature type="compositionally biased region" description="Basic and acidic residues" evidence="1">
    <location>
        <begin position="582"/>
        <end position="601"/>
    </location>
</feature>
<feature type="compositionally biased region" description="Pro residues" evidence="1">
    <location>
        <begin position="234"/>
        <end position="244"/>
    </location>
</feature>
<reference evidence="2" key="1">
    <citation type="submission" date="2023-03" db="EMBL/GenBank/DDBJ databases">
        <title>Massive genome expansion in bonnet fungi (Mycena s.s.) driven by repeated elements and novel gene families across ecological guilds.</title>
        <authorList>
            <consortium name="Lawrence Berkeley National Laboratory"/>
            <person name="Harder C.B."/>
            <person name="Miyauchi S."/>
            <person name="Viragh M."/>
            <person name="Kuo A."/>
            <person name="Thoen E."/>
            <person name="Andreopoulos B."/>
            <person name="Lu D."/>
            <person name="Skrede I."/>
            <person name="Drula E."/>
            <person name="Henrissat B."/>
            <person name="Morin E."/>
            <person name="Kohler A."/>
            <person name="Barry K."/>
            <person name="LaButti K."/>
            <person name="Morin E."/>
            <person name="Salamov A."/>
            <person name="Lipzen A."/>
            <person name="Mereny Z."/>
            <person name="Hegedus B."/>
            <person name="Baldrian P."/>
            <person name="Stursova M."/>
            <person name="Weitz H."/>
            <person name="Taylor A."/>
            <person name="Grigoriev I.V."/>
            <person name="Nagy L.G."/>
            <person name="Martin F."/>
            <person name="Kauserud H."/>
        </authorList>
    </citation>
    <scope>NUCLEOTIDE SEQUENCE</scope>
    <source>
        <strain evidence="2">CBHHK188m</strain>
    </source>
</reference>
<keyword evidence="3" id="KW-1185">Reference proteome</keyword>
<feature type="compositionally biased region" description="Low complexity" evidence="1">
    <location>
        <begin position="148"/>
        <end position="179"/>
    </location>
</feature>
<evidence type="ECO:0000313" key="3">
    <source>
        <dbReference type="Proteomes" id="UP001215280"/>
    </source>
</evidence>
<feature type="region of interest" description="Disordered" evidence="1">
    <location>
        <begin position="85"/>
        <end position="279"/>
    </location>
</feature>